<feature type="compositionally biased region" description="Basic residues" evidence="3">
    <location>
        <begin position="618"/>
        <end position="629"/>
    </location>
</feature>
<dbReference type="EnsemblPlants" id="Ma06_t32800.1">
    <property type="protein sequence ID" value="Ma06_p32800.1"/>
    <property type="gene ID" value="Ma06_g32800"/>
</dbReference>
<dbReference type="SMART" id="SM00784">
    <property type="entry name" value="SPT2"/>
    <property type="match status" value="1"/>
</dbReference>
<dbReference type="GO" id="GO:0003677">
    <property type="term" value="F:DNA binding"/>
    <property type="evidence" value="ECO:0000318"/>
    <property type="project" value="GO_Central"/>
</dbReference>
<accession>A0A804JN05</accession>
<feature type="region of interest" description="Disordered" evidence="3">
    <location>
        <begin position="1"/>
        <end position="99"/>
    </location>
</feature>
<feature type="region of interest" description="Disordered" evidence="3">
    <location>
        <begin position="185"/>
        <end position="222"/>
    </location>
</feature>
<keyword evidence="2" id="KW-0175">Coiled coil</keyword>
<comment type="similarity">
    <text evidence="1">Belongs to the SPT2 family.</text>
</comment>
<dbReference type="Pfam" id="PF08243">
    <property type="entry name" value="SPT2"/>
    <property type="match status" value="1"/>
</dbReference>
<feature type="region of interest" description="Disordered" evidence="3">
    <location>
        <begin position="512"/>
        <end position="550"/>
    </location>
</feature>
<reference evidence="4" key="1">
    <citation type="submission" date="2021-05" db="UniProtKB">
        <authorList>
            <consortium name="EnsemblPlants"/>
        </authorList>
    </citation>
    <scope>IDENTIFICATION</scope>
    <source>
        <strain evidence="4">subsp. malaccensis</strain>
    </source>
</reference>
<dbReference type="GO" id="GO:0006334">
    <property type="term" value="P:nucleosome assembly"/>
    <property type="evidence" value="ECO:0000318"/>
    <property type="project" value="GO_Central"/>
</dbReference>
<dbReference type="GO" id="GO:0006360">
    <property type="term" value="P:transcription by RNA polymerase I"/>
    <property type="evidence" value="ECO:0000318"/>
    <property type="project" value="GO_Central"/>
</dbReference>
<organism evidence="4 5">
    <name type="scientific">Musa acuminata subsp. malaccensis</name>
    <name type="common">Wild banana</name>
    <name type="synonym">Musa malaccensis</name>
    <dbReference type="NCBI Taxonomy" id="214687"/>
    <lineage>
        <taxon>Eukaryota</taxon>
        <taxon>Viridiplantae</taxon>
        <taxon>Streptophyta</taxon>
        <taxon>Embryophyta</taxon>
        <taxon>Tracheophyta</taxon>
        <taxon>Spermatophyta</taxon>
        <taxon>Magnoliopsida</taxon>
        <taxon>Liliopsida</taxon>
        <taxon>Zingiberales</taxon>
        <taxon>Musaceae</taxon>
        <taxon>Musa</taxon>
    </lineage>
</organism>
<sequence>MYGSAPKENVHQSTHYRTEDYDEYEEEYDEYEEEASERDGEDEQEAPKPTKEEQEFLSVREQLKDRIRTKLKKQNARALGHSSQTQDKRRTTTNATFGSFFGPSQPVIASRVIEESRSIRETRHVMTNLSSSVAFLQKKRDATASASTLLTQQHHKKPAVVNEIKNKAQTLKDMRDYSFLLSDDTDFPTAKEQPATRSVSAPKSDGRYAQTSLKSQLPMNQPVKLVSVANGLRNPDSRKQNIQSNTGFAKEAPLNRPLPASTDSQKVLSGAVGNGSSKPMGTNPSQRIVGNGSSKPMGTNPSQRVVGNGSSKPMGTNPSQRVVGNGSSKPMVTNPSQRFVGNGSSKPMVTNPSQRVVGNGSSRPAVTNPSQRVVGNGSSRPVVTNPSQRVVGNGSSRPVVTNPSQRVVGNGSSRPVVTNPSQRVVGNGSGRPMVTNPSQRVVGNGSSKPMGNSSSQRKVPIQAAGANKPLSKVVNDPYLKKDISAAKPHSSALKHYPEKKRLTQGLDQVKTTVKQSMPPSKSQPIKQSFSHGNLDNRLKRRPSGRNLSDEEDVDYRSLIRGMFGYNPNKYAGMDEDDSDMEVGFDVIQKEERISSKIARKEDEEQLRLIEEEEERERQMRRRMKKKPKH</sequence>
<protein>
    <recommendedName>
        <fullName evidence="6">SPT2 chromatin protein</fullName>
    </recommendedName>
</protein>
<proteinExistence type="inferred from homology"/>
<dbReference type="Proteomes" id="UP000012960">
    <property type="component" value="Unplaced"/>
</dbReference>
<keyword evidence="5" id="KW-1185">Reference proteome</keyword>
<evidence type="ECO:0000313" key="5">
    <source>
        <dbReference type="Proteomes" id="UP000012960"/>
    </source>
</evidence>
<feature type="compositionally biased region" description="Polar residues" evidence="3">
    <location>
        <begin position="209"/>
        <end position="219"/>
    </location>
</feature>
<name>A0A804JN05_MUSAM</name>
<evidence type="ECO:0000256" key="3">
    <source>
        <dbReference type="SAM" id="MobiDB-lite"/>
    </source>
</evidence>
<evidence type="ECO:0000313" key="4">
    <source>
        <dbReference type="EnsemblPlants" id="Ma06_p32800.1"/>
    </source>
</evidence>
<dbReference type="GO" id="GO:0042393">
    <property type="term" value="F:histone binding"/>
    <property type="evidence" value="ECO:0000318"/>
    <property type="project" value="GO_Central"/>
</dbReference>
<evidence type="ECO:0008006" key="6">
    <source>
        <dbReference type="Google" id="ProtNLM"/>
    </source>
</evidence>
<dbReference type="PANTHER" id="PTHR22691:SF8">
    <property type="entry name" value="PROTEIN SPT2 HOMOLOG"/>
    <property type="match status" value="1"/>
</dbReference>
<feature type="region of interest" description="Disordered" evidence="3">
    <location>
        <begin position="607"/>
        <end position="629"/>
    </location>
</feature>
<evidence type="ECO:0000256" key="2">
    <source>
        <dbReference type="ARBA" id="ARBA00023054"/>
    </source>
</evidence>
<dbReference type="KEGG" id="mus:103989545"/>
<feature type="region of interest" description="Disordered" evidence="3">
    <location>
        <begin position="247"/>
        <end position="456"/>
    </location>
</feature>
<feature type="compositionally biased region" description="Polar residues" evidence="3">
    <location>
        <begin position="512"/>
        <end position="533"/>
    </location>
</feature>
<dbReference type="GO" id="GO:0005730">
    <property type="term" value="C:nucleolus"/>
    <property type="evidence" value="ECO:0000318"/>
    <property type="project" value="GO_Central"/>
</dbReference>
<dbReference type="Gramene" id="Ma06_t32800.1">
    <property type="protein sequence ID" value="Ma06_p32800.1"/>
    <property type="gene ID" value="Ma06_g32800"/>
</dbReference>
<dbReference type="AlphaFoldDB" id="A0A804JN05"/>
<feature type="compositionally biased region" description="Polar residues" evidence="3">
    <location>
        <begin position="274"/>
        <end position="424"/>
    </location>
</feature>
<feature type="compositionally biased region" description="Acidic residues" evidence="3">
    <location>
        <begin position="20"/>
        <end position="44"/>
    </location>
</feature>
<evidence type="ECO:0000256" key="1">
    <source>
        <dbReference type="ARBA" id="ARBA00006461"/>
    </source>
</evidence>
<dbReference type="OrthoDB" id="6259853at2759"/>
<dbReference type="OMA" id="YRDKEHE"/>
<dbReference type="InParanoid" id="A0A804JN05"/>
<dbReference type="PANTHER" id="PTHR22691">
    <property type="entry name" value="YEAST SPT2-RELATED"/>
    <property type="match status" value="1"/>
</dbReference>
<dbReference type="GeneID" id="103989545"/>
<dbReference type="InterPro" id="IPR013256">
    <property type="entry name" value="Chromatin_SPT2"/>
</dbReference>
<feature type="compositionally biased region" description="Polar residues" evidence="3">
    <location>
        <begin position="435"/>
        <end position="456"/>
    </location>
</feature>
<feature type="compositionally biased region" description="Basic and acidic residues" evidence="3">
    <location>
        <begin position="45"/>
        <end position="54"/>
    </location>
</feature>